<dbReference type="CDD" id="cd06971">
    <property type="entry name" value="PgpA"/>
    <property type="match status" value="1"/>
</dbReference>
<dbReference type="Pfam" id="PF01864">
    <property type="entry name" value="CarS-like"/>
    <property type="match status" value="1"/>
</dbReference>
<feature type="transmembrane region" description="Helical" evidence="1">
    <location>
        <begin position="236"/>
        <end position="259"/>
    </location>
</feature>
<proteinExistence type="predicted"/>
<evidence type="ECO:0000256" key="1">
    <source>
        <dbReference type="SAM" id="Phobius"/>
    </source>
</evidence>
<evidence type="ECO:0000259" key="2">
    <source>
        <dbReference type="Pfam" id="PF04608"/>
    </source>
</evidence>
<evidence type="ECO:0000313" key="3">
    <source>
        <dbReference type="EMBL" id="OGI79162.1"/>
    </source>
</evidence>
<dbReference type="PANTHER" id="PTHR39650">
    <property type="entry name" value="CDP-ARCHAEOL SYNTHASE"/>
    <property type="match status" value="1"/>
</dbReference>
<feature type="transmembrane region" description="Helical" evidence="1">
    <location>
        <begin position="271"/>
        <end position="291"/>
    </location>
</feature>
<feature type="transmembrane region" description="Helical" evidence="1">
    <location>
        <begin position="136"/>
        <end position="159"/>
    </location>
</feature>
<comment type="caution">
    <text evidence="3">The sequence shown here is derived from an EMBL/GenBank/DDBJ whole genome shotgun (WGS) entry which is preliminary data.</text>
</comment>
<feature type="transmembrane region" description="Helical" evidence="1">
    <location>
        <begin position="21"/>
        <end position="39"/>
    </location>
</feature>
<dbReference type="GO" id="GO:0008962">
    <property type="term" value="F:phosphatidylglycerophosphatase activity"/>
    <property type="evidence" value="ECO:0007669"/>
    <property type="project" value="InterPro"/>
</dbReference>
<dbReference type="InterPro" id="IPR007686">
    <property type="entry name" value="YutG/PgpA"/>
</dbReference>
<keyword evidence="1" id="KW-0472">Membrane</keyword>
<dbReference type="GO" id="GO:0006629">
    <property type="term" value="P:lipid metabolic process"/>
    <property type="evidence" value="ECO:0007669"/>
    <property type="project" value="InterPro"/>
</dbReference>
<feature type="transmembrane region" description="Helical" evidence="1">
    <location>
        <begin position="45"/>
        <end position="61"/>
    </location>
</feature>
<keyword evidence="1" id="KW-1133">Transmembrane helix</keyword>
<reference evidence="3 4" key="1">
    <citation type="journal article" date="2016" name="Nat. Commun.">
        <title>Thousands of microbial genomes shed light on interconnected biogeochemical processes in an aquifer system.</title>
        <authorList>
            <person name="Anantharaman K."/>
            <person name="Brown C.T."/>
            <person name="Hug L.A."/>
            <person name="Sharon I."/>
            <person name="Castelle C.J."/>
            <person name="Probst A.J."/>
            <person name="Thomas B.C."/>
            <person name="Singh A."/>
            <person name="Wilkins M.J."/>
            <person name="Karaoz U."/>
            <person name="Brodie E.L."/>
            <person name="Williams K.H."/>
            <person name="Hubbard S.S."/>
            <person name="Banfield J.F."/>
        </authorList>
    </citation>
    <scope>NUCLEOTIDE SEQUENCE [LARGE SCALE GENOMIC DNA]</scope>
</reference>
<feature type="transmembrane region" description="Helical" evidence="1">
    <location>
        <begin position="73"/>
        <end position="92"/>
    </location>
</feature>
<dbReference type="PANTHER" id="PTHR39650:SF1">
    <property type="entry name" value="CDP-ARCHAEOL SYNTHASE"/>
    <property type="match status" value="1"/>
</dbReference>
<feature type="transmembrane region" description="Helical" evidence="1">
    <location>
        <begin position="165"/>
        <end position="185"/>
    </location>
</feature>
<dbReference type="InterPro" id="IPR032690">
    <property type="entry name" value="CarS"/>
</dbReference>
<accession>A0A1F6WBF6</accession>
<feature type="domain" description="YutG/PgpA" evidence="2">
    <location>
        <begin position="9"/>
        <end position="156"/>
    </location>
</feature>
<keyword evidence="1" id="KW-0812">Transmembrane</keyword>
<dbReference type="AlphaFoldDB" id="A0A1F6WBF6"/>
<dbReference type="EMBL" id="MFUJ01000023">
    <property type="protein sequence ID" value="OGI79162.1"/>
    <property type="molecule type" value="Genomic_DNA"/>
</dbReference>
<gene>
    <name evidence="3" type="ORF">A3F19_00100</name>
</gene>
<feature type="transmembrane region" description="Helical" evidence="1">
    <location>
        <begin position="297"/>
        <end position="319"/>
    </location>
</feature>
<feature type="transmembrane region" description="Helical" evidence="1">
    <location>
        <begin position="98"/>
        <end position="115"/>
    </location>
</feature>
<dbReference type="InterPro" id="IPR036681">
    <property type="entry name" value="PgpA-like_sf"/>
</dbReference>
<sequence length="326" mass="37505">MTNSLERNIASLWGLGEKTKFPGTLASFVCLIFSFLSYYFFDEKIHTILFFIFLILGYWAIHVIHKSNEPKDYSWIVIDEWIGMWLASFFLFESDFTLVAKIWVAIGVFVIFRIIDIIKFIPPINIIDKKKEQTAISVILDDIIAGCYSYAVLMIAFGFYNISFIYSSFLILLPAIIANMTPVLLGRIRKFSRPMNEEIFGKNKTWRGFLGGIFAGTLSYPLLLETNFIHVAQNENFIFLLGFLLSFGALTGDLVKSYFKRKIGIKEGEGWVPWDQIDYVLGAIIATYFIYDYSFKNIVLMLIIGGIMSALAHRFAYLIKIINTKW</sequence>
<dbReference type="Proteomes" id="UP000177052">
    <property type="component" value="Unassembled WGS sequence"/>
</dbReference>
<dbReference type="Pfam" id="PF04608">
    <property type="entry name" value="PgpA"/>
    <property type="match status" value="1"/>
</dbReference>
<protein>
    <recommendedName>
        <fullName evidence="2">YutG/PgpA domain-containing protein</fullName>
    </recommendedName>
</protein>
<organism evidence="3 4">
    <name type="scientific">Candidatus Nomurabacteria bacterium RIFCSPHIGHO2_12_FULL_37_29</name>
    <dbReference type="NCBI Taxonomy" id="1801759"/>
    <lineage>
        <taxon>Bacteria</taxon>
        <taxon>Candidatus Nomuraibacteriota</taxon>
    </lineage>
</organism>
<evidence type="ECO:0000313" key="4">
    <source>
        <dbReference type="Proteomes" id="UP000177052"/>
    </source>
</evidence>
<name>A0A1F6WBF6_9BACT</name>
<dbReference type="SUPFAM" id="SSF101307">
    <property type="entry name" value="YutG-like"/>
    <property type="match status" value="1"/>
</dbReference>
<feature type="transmembrane region" description="Helical" evidence="1">
    <location>
        <begin position="206"/>
        <end position="224"/>
    </location>
</feature>